<gene>
    <name evidence="3" type="primary">Acey_s0077.g1086</name>
    <name evidence="3" type="synonym">Acey-ztf-18</name>
    <name evidence="3" type="ORF">Y032_0077g1086</name>
</gene>
<dbReference type="Proteomes" id="UP000024635">
    <property type="component" value="Unassembled WGS sequence"/>
</dbReference>
<name>A0A016TUY1_9BILA</name>
<feature type="region of interest" description="Disordered" evidence="1">
    <location>
        <begin position="764"/>
        <end position="795"/>
    </location>
</feature>
<dbReference type="InterPro" id="IPR012337">
    <property type="entry name" value="RNaseH-like_sf"/>
</dbReference>
<reference evidence="4" key="1">
    <citation type="journal article" date="2015" name="Nat. Genet.">
        <title>The genome and transcriptome of the zoonotic hookworm Ancylostoma ceylanicum identify infection-specific gene families.</title>
        <authorList>
            <person name="Schwarz E.M."/>
            <person name="Hu Y."/>
            <person name="Antoshechkin I."/>
            <person name="Miller M.M."/>
            <person name="Sternberg P.W."/>
            <person name="Aroian R.V."/>
        </authorList>
    </citation>
    <scope>NUCLEOTIDE SEQUENCE</scope>
    <source>
        <strain evidence="4">HY135</strain>
    </source>
</reference>
<feature type="compositionally biased region" description="Basic and acidic residues" evidence="1">
    <location>
        <begin position="764"/>
        <end position="776"/>
    </location>
</feature>
<evidence type="ECO:0000256" key="1">
    <source>
        <dbReference type="SAM" id="MobiDB-lite"/>
    </source>
</evidence>
<proteinExistence type="predicted"/>
<feature type="compositionally biased region" description="Low complexity" evidence="1">
    <location>
        <begin position="8"/>
        <end position="18"/>
    </location>
</feature>
<dbReference type="GO" id="GO:0015074">
    <property type="term" value="P:DNA integration"/>
    <property type="evidence" value="ECO:0007669"/>
    <property type="project" value="InterPro"/>
</dbReference>
<dbReference type="AlphaFoldDB" id="A0A016TUY1"/>
<evidence type="ECO:0000313" key="4">
    <source>
        <dbReference type="Proteomes" id="UP000024635"/>
    </source>
</evidence>
<feature type="domain" description="Integrase catalytic" evidence="2">
    <location>
        <begin position="308"/>
        <end position="476"/>
    </location>
</feature>
<dbReference type="SUPFAM" id="SSF53098">
    <property type="entry name" value="Ribonuclease H-like"/>
    <property type="match status" value="1"/>
</dbReference>
<dbReference type="PROSITE" id="PS50994">
    <property type="entry name" value="INTEGRASE"/>
    <property type="match status" value="1"/>
</dbReference>
<keyword evidence="4" id="KW-1185">Reference proteome</keyword>
<evidence type="ECO:0000259" key="2">
    <source>
        <dbReference type="PROSITE" id="PS50994"/>
    </source>
</evidence>
<dbReference type="PANTHER" id="PTHR33936:SF9">
    <property type="entry name" value="C2H2-TYPE DOMAIN-CONTAINING PROTEIN"/>
    <property type="match status" value="1"/>
</dbReference>
<protein>
    <recommendedName>
        <fullName evidence="2">Integrase catalytic domain-containing protein</fullName>
    </recommendedName>
</protein>
<dbReference type="GO" id="GO:0003676">
    <property type="term" value="F:nucleic acid binding"/>
    <property type="evidence" value="ECO:0007669"/>
    <property type="project" value="InterPro"/>
</dbReference>
<dbReference type="InterPro" id="IPR052797">
    <property type="entry name" value="RegFact_GeneExpr_CellDeath"/>
</dbReference>
<sequence length="902" mass="104288">MSVEPSDQDGQMPDGQQMLDHEEEIRQQREEDVVYANHPSIPGKVMHQDYAGMSTHMIEVIPADDLMAEAVEEVGELEEGREYLYEYDSMVHTQHDQNIIYQLYQPLETANGMFVCRICLELGETVEFDNKASYTHHRYKVHGSYNNNHICPVLHCREIYASMTILRKHLIVDHKMPIEMHHRVFPNIGEFERFRHLVESICECRFMMHTKQPHNRRQIMHCSRSEHKQILQSRRHRLPQVRMMKEGAWCPAQISFKIDPITGRVDAFYQLFHYGHAKEYRDEEMDNDDIVLPSGPMDIVFPELPHRPADRPMQYLQIDLIPADSCVYVNTVYSHVLIMTDVKTRYMFAKPIPDTGMRQLLIRIMTDIFLQFGVPEGFSCSHAVTLIRDVMNSIAGIFRVTLKEIIYDRCISSSLSYDYEAFLRTLYEQAAFELQSKHRWVEMVQFTTMVLNQLGKKSPFERMFNRKPYNLPGQKVAPWLVGEEFSLGDEEAHIDVEFDEQVEQQDESSQSNEDQLRSLPHQFQTGEKVYLRNFDIVPGRGNTLPYLYGYIGAIDFDNSPHFPYRVHFSKSKDPWPNESSVSAWVNPYDILPITHELLIIPDEERVRASASLLCSCGGGQFGTPCPLFRSYLCANGMAKACCLNSGKTCEYHEECADGDDTYYRMESLSKSFTENQPRSRTRRRIPQLTPANASLSGDQDNIVEMPVLTSEGVVPKGKRKRNEQDLISSLPEVSTIVVESDDRTLVPAISKRTIIMDANKKELSDERFGERQKSLERCASSSEKAPPTKKAKTGTTQEVFLEQELSVEEKPLRLQSEAQQVDKMGGTLFRRHETVQATYSGRRWWWPFRGLEKHAARPHRSSGNLLRDNKLVFLDSFLISEHQIYEQLSRKPRITTAATIPW</sequence>
<feature type="region of interest" description="Disordered" evidence="1">
    <location>
        <begin position="1"/>
        <end position="23"/>
    </location>
</feature>
<dbReference type="InterPro" id="IPR036397">
    <property type="entry name" value="RNaseH_sf"/>
</dbReference>
<dbReference type="Gene3D" id="3.30.420.10">
    <property type="entry name" value="Ribonuclease H-like superfamily/Ribonuclease H"/>
    <property type="match status" value="1"/>
</dbReference>
<dbReference type="OrthoDB" id="5808026at2759"/>
<dbReference type="EMBL" id="JARK01001413">
    <property type="protein sequence ID" value="EYC06203.1"/>
    <property type="molecule type" value="Genomic_DNA"/>
</dbReference>
<dbReference type="PANTHER" id="PTHR33936">
    <property type="entry name" value="PROTEIN CBG17840"/>
    <property type="match status" value="1"/>
</dbReference>
<feature type="compositionally biased region" description="Polar residues" evidence="1">
    <location>
        <begin position="689"/>
        <end position="698"/>
    </location>
</feature>
<organism evidence="3 4">
    <name type="scientific">Ancylostoma ceylanicum</name>
    <dbReference type="NCBI Taxonomy" id="53326"/>
    <lineage>
        <taxon>Eukaryota</taxon>
        <taxon>Metazoa</taxon>
        <taxon>Ecdysozoa</taxon>
        <taxon>Nematoda</taxon>
        <taxon>Chromadorea</taxon>
        <taxon>Rhabditida</taxon>
        <taxon>Rhabditina</taxon>
        <taxon>Rhabditomorpha</taxon>
        <taxon>Strongyloidea</taxon>
        <taxon>Ancylostomatidae</taxon>
        <taxon>Ancylostomatinae</taxon>
        <taxon>Ancylostoma</taxon>
    </lineage>
</organism>
<evidence type="ECO:0000313" key="3">
    <source>
        <dbReference type="EMBL" id="EYC06203.1"/>
    </source>
</evidence>
<dbReference type="InterPro" id="IPR013087">
    <property type="entry name" value="Znf_C2H2_type"/>
</dbReference>
<accession>A0A016TUY1</accession>
<comment type="caution">
    <text evidence="3">The sequence shown here is derived from an EMBL/GenBank/DDBJ whole genome shotgun (WGS) entry which is preliminary data.</text>
</comment>
<feature type="region of interest" description="Disordered" evidence="1">
    <location>
        <begin position="669"/>
        <end position="698"/>
    </location>
</feature>
<feature type="compositionally biased region" description="Polar residues" evidence="1">
    <location>
        <begin position="669"/>
        <end position="678"/>
    </location>
</feature>
<dbReference type="SMART" id="SM00355">
    <property type="entry name" value="ZnF_C2H2"/>
    <property type="match status" value="2"/>
</dbReference>
<dbReference type="InterPro" id="IPR001584">
    <property type="entry name" value="Integrase_cat-core"/>
</dbReference>
<dbReference type="STRING" id="53326.A0A016TUY1"/>